<reference evidence="2" key="1">
    <citation type="submission" date="2023-03" db="EMBL/GenBank/DDBJ databases">
        <title>Massive genome expansion in bonnet fungi (Mycena s.s.) driven by repeated elements and novel gene families across ecological guilds.</title>
        <authorList>
            <consortium name="Lawrence Berkeley National Laboratory"/>
            <person name="Harder C.B."/>
            <person name="Miyauchi S."/>
            <person name="Viragh M."/>
            <person name="Kuo A."/>
            <person name="Thoen E."/>
            <person name="Andreopoulos B."/>
            <person name="Lu D."/>
            <person name="Skrede I."/>
            <person name="Drula E."/>
            <person name="Henrissat B."/>
            <person name="Morin E."/>
            <person name="Kohler A."/>
            <person name="Barry K."/>
            <person name="LaButti K."/>
            <person name="Morin E."/>
            <person name="Salamov A."/>
            <person name="Lipzen A."/>
            <person name="Mereny Z."/>
            <person name="Hegedus B."/>
            <person name="Baldrian P."/>
            <person name="Stursova M."/>
            <person name="Weitz H."/>
            <person name="Taylor A."/>
            <person name="Grigoriev I.V."/>
            <person name="Nagy L.G."/>
            <person name="Martin F."/>
            <person name="Kauserud H."/>
        </authorList>
    </citation>
    <scope>NUCLEOTIDE SEQUENCE</scope>
    <source>
        <strain evidence="2">CBHHK067</strain>
    </source>
</reference>
<dbReference type="AlphaFoldDB" id="A0AAD7D5X2"/>
<evidence type="ECO:0000313" key="3">
    <source>
        <dbReference type="Proteomes" id="UP001221757"/>
    </source>
</evidence>
<dbReference type="EMBL" id="JARKIE010000150">
    <property type="protein sequence ID" value="KAJ7675285.1"/>
    <property type="molecule type" value="Genomic_DNA"/>
</dbReference>
<sequence>MHARDLGGASTVGEGDGELSSGRVDADDGAVMAAPIWREVDATMRAGSDGDDRGDGDGDGRCHDELELKLKQWNIFRLKGMTKIVGDYEYKAQPLIVHNK</sequence>
<proteinExistence type="predicted"/>
<gene>
    <name evidence="2" type="ORF">B0H17DRAFT_1140362</name>
</gene>
<organism evidence="2 3">
    <name type="scientific">Mycena rosella</name>
    <name type="common">Pink bonnet</name>
    <name type="synonym">Agaricus rosellus</name>
    <dbReference type="NCBI Taxonomy" id="1033263"/>
    <lineage>
        <taxon>Eukaryota</taxon>
        <taxon>Fungi</taxon>
        <taxon>Dikarya</taxon>
        <taxon>Basidiomycota</taxon>
        <taxon>Agaricomycotina</taxon>
        <taxon>Agaricomycetes</taxon>
        <taxon>Agaricomycetidae</taxon>
        <taxon>Agaricales</taxon>
        <taxon>Marasmiineae</taxon>
        <taxon>Mycenaceae</taxon>
        <taxon>Mycena</taxon>
    </lineage>
</organism>
<accession>A0AAD7D5X2</accession>
<comment type="caution">
    <text evidence="2">The sequence shown here is derived from an EMBL/GenBank/DDBJ whole genome shotgun (WGS) entry which is preliminary data.</text>
</comment>
<keyword evidence="3" id="KW-1185">Reference proteome</keyword>
<evidence type="ECO:0000256" key="1">
    <source>
        <dbReference type="SAM" id="MobiDB-lite"/>
    </source>
</evidence>
<name>A0AAD7D5X2_MYCRO</name>
<feature type="region of interest" description="Disordered" evidence="1">
    <location>
        <begin position="1"/>
        <end position="25"/>
    </location>
</feature>
<protein>
    <submittedName>
        <fullName evidence="2">Uncharacterized protein</fullName>
    </submittedName>
</protein>
<evidence type="ECO:0000313" key="2">
    <source>
        <dbReference type="EMBL" id="KAJ7675285.1"/>
    </source>
</evidence>
<feature type="region of interest" description="Disordered" evidence="1">
    <location>
        <begin position="42"/>
        <end position="62"/>
    </location>
</feature>
<dbReference type="Proteomes" id="UP001221757">
    <property type="component" value="Unassembled WGS sequence"/>
</dbReference>